<dbReference type="AlphaFoldDB" id="A0A9P5EP62"/>
<organism evidence="3 4">
    <name type="scientific">Colletotrichum siamense</name>
    <name type="common">Anthracnose fungus</name>
    <dbReference type="NCBI Taxonomy" id="690259"/>
    <lineage>
        <taxon>Eukaryota</taxon>
        <taxon>Fungi</taxon>
        <taxon>Dikarya</taxon>
        <taxon>Ascomycota</taxon>
        <taxon>Pezizomycotina</taxon>
        <taxon>Sordariomycetes</taxon>
        <taxon>Hypocreomycetidae</taxon>
        <taxon>Glomerellales</taxon>
        <taxon>Glomerellaceae</taxon>
        <taxon>Colletotrichum</taxon>
        <taxon>Colletotrichum gloeosporioides species complex</taxon>
    </lineage>
</organism>
<dbReference type="Proteomes" id="UP000711996">
    <property type="component" value="Unassembled WGS sequence"/>
</dbReference>
<feature type="region of interest" description="Disordered" evidence="1">
    <location>
        <begin position="214"/>
        <end position="242"/>
    </location>
</feature>
<gene>
    <name evidence="3" type="ORF">CGCSCA2_v008481</name>
</gene>
<keyword evidence="4" id="KW-1185">Reference proteome</keyword>
<keyword evidence="2" id="KW-0472">Membrane</keyword>
<dbReference type="EMBL" id="QPMT01000027">
    <property type="protein sequence ID" value="KAF4856532.1"/>
    <property type="molecule type" value="Genomic_DNA"/>
</dbReference>
<comment type="caution">
    <text evidence="3">The sequence shown here is derived from an EMBL/GenBank/DDBJ whole genome shotgun (WGS) entry which is preliminary data.</text>
</comment>
<name>A0A9P5EP62_COLSI</name>
<keyword evidence="2" id="KW-0812">Transmembrane</keyword>
<feature type="compositionally biased region" description="Polar residues" evidence="1">
    <location>
        <begin position="215"/>
        <end position="229"/>
    </location>
</feature>
<feature type="transmembrane region" description="Helical" evidence="2">
    <location>
        <begin position="330"/>
        <end position="349"/>
    </location>
</feature>
<evidence type="ECO:0000256" key="2">
    <source>
        <dbReference type="SAM" id="Phobius"/>
    </source>
</evidence>
<evidence type="ECO:0000256" key="1">
    <source>
        <dbReference type="SAM" id="MobiDB-lite"/>
    </source>
</evidence>
<feature type="region of interest" description="Disordered" evidence="1">
    <location>
        <begin position="173"/>
        <end position="198"/>
    </location>
</feature>
<evidence type="ECO:0000313" key="3">
    <source>
        <dbReference type="EMBL" id="KAF4856532.1"/>
    </source>
</evidence>
<sequence>MDAAYSSASIKGNSVLPTIAYFSPASLCPDAYTTVGSAFRGDDGNITSSGVFAPPVVPKTVFGGGTLGQSPRLSVLMEVLEEGETAVLCCPDGYIVGKNGGCFSSVQDSVYGEKTACPVATKNGDFGAFMRAITYNGTAVTTGSFVSFGPISRPSTNIVPSITEIIELKPTVAPNTEDVPSTPTLSPVPESEPPAPSVIKTRPVIETTDLELAPASTTDGVSSTATLSPVTEGELPVSSVSPITETPSIRTKFSDPSLSSIAESIESASSVAPTSSVTGDVFAVAYKPAVTMVYNRNDEGAGSGGGDAAATETASNAACRMRMTTAGGSAGILAMVWTLAALAGFAIALPH</sequence>
<reference evidence="3" key="1">
    <citation type="submission" date="2019-06" db="EMBL/GenBank/DDBJ databases">
        <authorList>
            <person name="Gan P."/>
            <person name="Shirasu K."/>
        </authorList>
    </citation>
    <scope>NUCLEOTIDE SEQUENCE [LARGE SCALE GENOMIC DNA]</scope>
    <source>
        <strain evidence="3">CAD2</strain>
    </source>
</reference>
<evidence type="ECO:0000313" key="4">
    <source>
        <dbReference type="Proteomes" id="UP000711996"/>
    </source>
</evidence>
<dbReference type="OrthoDB" id="5429716at2759"/>
<proteinExistence type="predicted"/>
<protein>
    <submittedName>
        <fullName evidence="3">Uncharacterized protein</fullName>
    </submittedName>
</protein>
<keyword evidence="2" id="KW-1133">Transmembrane helix</keyword>
<accession>A0A9P5EP62</accession>